<dbReference type="EMBL" id="BGPR01266364">
    <property type="protein sequence ID" value="GBM86247.1"/>
    <property type="molecule type" value="Genomic_DNA"/>
</dbReference>
<sequence>FLPRASSVGLPQSRQSPPGRRPPGPSPHGGASGVGGWTCKTSKKKKRQIMNITY</sequence>
<dbReference type="AlphaFoldDB" id="A0A4Y2J7Z2"/>
<proteinExistence type="predicted"/>
<reference evidence="2 3" key="1">
    <citation type="journal article" date="2019" name="Sci. Rep.">
        <title>Orb-weaving spider Araneus ventricosus genome elucidates the spidroin gene catalogue.</title>
        <authorList>
            <person name="Kono N."/>
            <person name="Nakamura H."/>
            <person name="Ohtoshi R."/>
            <person name="Moran D.A.P."/>
            <person name="Shinohara A."/>
            <person name="Yoshida Y."/>
            <person name="Fujiwara M."/>
            <person name="Mori M."/>
            <person name="Tomita M."/>
            <person name="Arakawa K."/>
        </authorList>
    </citation>
    <scope>NUCLEOTIDE SEQUENCE [LARGE SCALE GENOMIC DNA]</scope>
</reference>
<dbReference type="Proteomes" id="UP000499080">
    <property type="component" value="Unassembled WGS sequence"/>
</dbReference>
<keyword evidence="3" id="KW-1185">Reference proteome</keyword>
<organism evidence="2 3">
    <name type="scientific">Araneus ventricosus</name>
    <name type="common">Orbweaver spider</name>
    <name type="synonym">Epeira ventricosa</name>
    <dbReference type="NCBI Taxonomy" id="182803"/>
    <lineage>
        <taxon>Eukaryota</taxon>
        <taxon>Metazoa</taxon>
        <taxon>Ecdysozoa</taxon>
        <taxon>Arthropoda</taxon>
        <taxon>Chelicerata</taxon>
        <taxon>Arachnida</taxon>
        <taxon>Araneae</taxon>
        <taxon>Araneomorphae</taxon>
        <taxon>Entelegynae</taxon>
        <taxon>Araneoidea</taxon>
        <taxon>Araneidae</taxon>
        <taxon>Araneus</taxon>
    </lineage>
</organism>
<evidence type="ECO:0000313" key="2">
    <source>
        <dbReference type="EMBL" id="GBM86247.1"/>
    </source>
</evidence>
<feature type="region of interest" description="Disordered" evidence="1">
    <location>
        <begin position="1"/>
        <end position="54"/>
    </location>
</feature>
<protein>
    <submittedName>
        <fullName evidence="2">Uncharacterized protein</fullName>
    </submittedName>
</protein>
<evidence type="ECO:0000256" key="1">
    <source>
        <dbReference type="SAM" id="MobiDB-lite"/>
    </source>
</evidence>
<comment type="caution">
    <text evidence="2">The sequence shown here is derived from an EMBL/GenBank/DDBJ whole genome shotgun (WGS) entry which is preliminary data.</text>
</comment>
<gene>
    <name evidence="2" type="ORF">AVEN_80775_1</name>
</gene>
<accession>A0A4Y2J7Z2</accession>
<evidence type="ECO:0000313" key="3">
    <source>
        <dbReference type="Proteomes" id="UP000499080"/>
    </source>
</evidence>
<feature type="non-terminal residue" evidence="2">
    <location>
        <position position="1"/>
    </location>
</feature>
<name>A0A4Y2J7Z2_ARAVE</name>